<dbReference type="EMBL" id="AP025314">
    <property type="protein sequence ID" value="BDD09553.1"/>
    <property type="molecule type" value="Genomic_DNA"/>
</dbReference>
<evidence type="ECO:0000313" key="2">
    <source>
        <dbReference type="Proteomes" id="UP001348817"/>
    </source>
</evidence>
<organism evidence="1 2">
    <name type="scientific">Fulvitalea axinellae</name>
    <dbReference type="NCBI Taxonomy" id="1182444"/>
    <lineage>
        <taxon>Bacteria</taxon>
        <taxon>Pseudomonadati</taxon>
        <taxon>Bacteroidota</taxon>
        <taxon>Cytophagia</taxon>
        <taxon>Cytophagales</taxon>
        <taxon>Persicobacteraceae</taxon>
        <taxon>Fulvitalea</taxon>
    </lineage>
</organism>
<keyword evidence="2" id="KW-1185">Reference proteome</keyword>
<protein>
    <submittedName>
        <fullName evidence="1">Uncharacterized protein</fullName>
    </submittedName>
</protein>
<evidence type="ECO:0000313" key="1">
    <source>
        <dbReference type="EMBL" id="BDD09553.1"/>
    </source>
</evidence>
<gene>
    <name evidence="1" type="ORF">FUAX_19850</name>
</gene>
<accession>A0AAU9CHN5</accession>
<dbReference type="KEGG" id="fax:FUAX_19850"/>
<reference evidence="1 2" key="1">
    <citation type="submission" date="2021-12" db="EMBL/GenBank/DDBJ databases">
        <title>Genome sequencing of bacteria with rrn-lacking chromosome and rrn-plasmid.</title>
        <authorList>
            <person name="Anda M."/>
            <person name="Iwasaki W."/>
        </authorList>
    </citation>
    <scope>NUCLEOTIDE SEQUENCE [LARGE SCALE GENOMIC DNA]</scope>
    <source>
        <strain evidence="1 2">DSM 100852</strain>
    </source>
</reference>
<sequence>MAGLFFVLISEKTVSVSFQKNILRDNFIMFFFSQKKKKQRSWQVRIPHPYKLKYLKFRNYSHSNTNKIRLQINFDEYIVEKYTEN</sequence>
<name>A0AAU9CHN5_9BACT</name>
<dbReference type="Proteomes" id="UP001348817">
    <property type="component" value="Chromosome"/>
</dbReference>
<proteinExistence type="predicted"/>
<dbReference type="AlphaFoldDB" id="A0AAU9CHN5"/>